<feature type="signal peptide" evidence="1">
    <location>
        <begin position="1"/>
        <end position="24"/>
    </location>
</feature>
<feature type="chain" id="PRO_5025534936" evidence="1">
    <location>
        <begin position="25"/>
        <end position="110"/>
    </location>
</feature>
<organism evidence="2 3">
    <name type="scientific">Hibiscus syriacus</name>
    <name type="common">Rose of Sharon</name>
    <dbReference type="NCBI Taxonomy" id="106335"/>
    <lineage>
        <taxon>Eukaryota</taxon>
        <taxon>Viridiplantae</taxon>
        <taxon>Streptophyta</taxon>
        <taxon>Embryophyta</taxon>
        <taxon>Tracheophyta</taxon>
        <taxon>Spermatophyta</taxon>
        <taxon>Magnoliopsida</taxon>
        <taxon>eudicotyledons</taxon>
        <taxon>Gunneridae</taxon>
        <taxon>Pentapetalae</taxon>
        <taxon>rosids</taxon>
        <taxon>malvids</taxon>
        <taxon>Malvales</taxon>
        <taxon>Malvaceae</taxon>
        <taxon>Malvoideae</taxon>
        <taxon>Hibiscus</taxon>
    </lineage>
</organism>
<dbReference type="AlphaFoldDB" id="A0A6A2ZGD6"/>
<name>A0A6A2ZGD6_HIBSY</name>
<evidence type="ECO:0000313" key="2">
    <source>
        <dbReference type="EMBL" id="KAE8690650.1"/>
    </source>
</evidence>
<keyword evidence="1" id="KW-0732">Signal</keyword>
<gene>
    <name evidence="2" type="ORF">F3Y22_tig00110893pilonHSYRG00200</name>
</gene>
<reference evidence="2" key="1">
    <citation type="submission" date="2019-09" db="EMBL/GenBank/DDBJ databases">
        <title>Draft genome information of white flower Hibiscus syriacus.</title>
        <authorList>
            <person name="Kim Y.-M."/>
        </authorList>
    </citation>
    <scope>NUCLEOTIDE SEQUENCE [LARGE SCALE GENOMIC DNA]</scope>
    <source>
        <strain evidence="2">YM2019G1</strain>
    </source>
</reference>
<dbReference type="Proteomes" id="UP000436088">
    <property type="component" value="Unassembled WGS sequence"/>
</dbReference>
<accession>A0A6A2ZGD6</accession>
<protein>
    <submittedName>
        <fullName evidence="2">Uncharacterized protein</fullName>
    </submittedName>
</protein>
<dbReference type="PANTHER" id="PTHR31110:SF2">
    <property type="entry name" value="PESTICIDAL CRYSTAL CRY8BA PROTEIN"/>
    <property type="match status" value="1"/>
</dbReference>
<dbReference type="EMBL" id="VEPZ02001150">
    <property type="protein sequence ID" value="KAE8690650.1"/>
    <property type="molecule type" value="Genomic_DNA"/>
</dbReference>
<keyword evidence="3" id="KW-1185">Reference proteome</keyword>
<proteinExistence type="predicted"/>
<comment type="caution">
    <text evidence="2">The sequence shown here is derived from an EMBL/GenBank/DDBJ whole genome shotgun (WGS) entry which is preliminary data.</text>
</comment>
<evidence type="ECO:0000256" key="1">
    <source>
        <dbReference type="SAM" id="SignalP"/>
    </source>
</evidence>
<sequence>MLQNTSLVCNYSLTLLLSLNFSKAVTDKIGTDTSCSFPDSLGDELIVEVQDSKGKHLGRVLVQVAAAAEDLTDKMRWWSIYHEPEHEPVGKLQLYIHYSTSDDNSHLKVN</sequence>
<evidence type="ECO:0000313" key="3">
    <source>
        <dbReference type="Proteomes" id="UP000436088"/>
    </source>
</evidence>
<dbReference type="PANTHER" id="PTHR31110">
    <property type="entry name" value="PESTICIDAL CRYSTAL CRY8BA PROTEIN"/>
    <property type="match status" value="1"/>
</dbReference>